<evidence type="ECO:0000313" key="1">
    <source>
        <dbReference type="EMBL" id="RAL05265.1"/>
    </source>
</evidence>
<dbReference type="EMBL" id="KZ824421">
    <property type="protein sequence ID" value="RAL05265.1"/>
    <property type="molecule type" value="Genomic_DNA"/>
</dbReference>
<dbReference type="GO" id="GO:0016740">
    <property type="term" value="F:transferase activity"/>
    <property type="evidence" value="ECO:0007669"/>
    <property type="project" value="UniProtKB-KW"/>
</dbReference>
<dbReference type="RefSeq" id="XP_025579592.1">
    <property type="nucleotide sequence ID" value="XM_025721891.1"/>
</dbReference>
<dbReference type="SUPFAM" id="SSF56112">
    <property type="entry name" value="Protein kinase-like (PK-like)"/>
    <property type="match status" value="1"/>
</dbReference>
<dbReference type="OrthoDB" id="10003767at2759"/>
<keyword evidence="1" id="KW-0808">Transferase</keyword>
<dbReference type="InterPro" id="IPR051035">
    <property type="entry name" value="Mito_inheritance_9"/>
</dbReference>
<dbReference type="STRING" id="1448316.A0A395HDT6"/>
<dbReference type="GeneID" id="37226756"/>
<proteinExistence type="predicted"/>
<dbReference type="GO" id="GO:0005739">
    <property type="term" value="C:mitochondrion"/>
    <property type="evidence" value="ECO:0007669"/>
    <property type="project" value="TreeGrafter"/>
</dbReference>
<dbReference type="PANTHER" id="PTHR36091:SF2">
    <property type="entry name" value="AMINOGLYCOSIDE PHOSPHOTRANSFERASE DOMAIN-CONTAINING PROTEIN"/>
    <property type="match status" value="1"/>
</dbReference>
<dbReference type="PANTHER" id="PTHR36091">
    <property type="entry name" value="ALTERED INHERITANCE OF MITOCHONDRIA PROTEIN 9, MITOCHONDRIAL"/>
    <property type="match status" value="1"/>
</dbReference>
<name>A0A395HDT6_9EURO</name>
<keyword evidence="2" id="KW-1185">Reference proteome</keyword>
<reference evidence="1 2" key="1">
    <citation type="submission" date="2018-02" db="EMBL/GenBank/DDBJ databases">
        <title>The genomes of Aspergillus section Nigri reveals drivers in fungal speciation.</title>
        <authorList>
            <consortium name="DOE Joint Genome Institute"/>
            <person name="Vesth T.C."/>
            <person name="Nybo J."/>
            <person name="Theobald S."/>
            <person name="Brandl J."/>
            <person name="Frisvad J.C."/>
            <person name="Nielsen K.F."/>
            <person name="Lyhne E.K."/>
            <person name="Kogle M.E."/>
            <person name="Kuo A."/>
            <person name="Riley R."/>
            <person name="Clum A."/>
            <person name="Nolan M."/>
            <person name="Lipzen A."/>
            <person name="Salamov A."/>
            <person name="Henrissat B."/>
            <person name="Wiebenga A."/>
            <person name="De vries R.P."/>
            <person name="Grigoriev I.V."/>
            <person name="Mortensen U.H."/>
            <person name="Andersen M.R."/>
            <person name="Baker S.E."/>
        </authorList>
    </citation>
    <scope>NUCLEOTIDE SEQUENCE [LARGE SCALE GENOMIC DNA]</scope>
    <source>
        <strain evidence="1 2">CBS 121593</strain>
    </source>
</reference>
<dbReference type="Gene3D" id="3.90.1200.10">
    <property type="match status" value="1"/>
</dbReference>
<evidence type="ECO:0000313" key="2">
    <source>
        <dbReference type="Proteomes" id="UP000249402"/>
    </source>
</evidence>
<dbReference type="InterPro" id="IPR011009">
    <property type="entry name" value="Kinase-like_dom_sf"/>
</dbReference>
<accession>A0A395HDT6</accession>
<protein>
    <submittedName>
        <fullName evidence="1">Phosphotransferase enzyme family protein</fullName>
    </submittedName>
</protein>
<sequence length="469" mass="53505">MDDGFQAIIKIPYPITGPKHYATASEAATLYYLHAKGIPVPRVYGYDSSEDNPAGVEYLVMEKAPGVGLETKWSSMSKRERHQLASTFVEIEKVFFNIPFGATGSIYFKKDVPPELQAALYMPETDNDAEHETLCIGPTADYMFWYGKRAGLDLYRGPWIDPKEYLMSIAEKEIQWTRLYGKAMELDFPHNGVFPGEKSPEQYLSLLDKYLALAPYLLPRDTTSAPNRPTLRHPDLNPNNIFISPESGTISCIVDWQHTTIAPRLLVAGHPRAFESPVSEETSNLQEPSLPVEYETLTGQEKAEADELYNRRLLSYYYRILNGHSNKPHLAALRDPILLPRQHLVDRAGRQWSGNLMTLKGALVRMVDYWPYLPETEGLSCPVQFTESEIHGFHEEEELWFNLNKVVNHWRDQLGGVSEDGWISNEQYSDAVQKLAELKASLIDTAEGDQDDIRLLERGWLFRDREEMS</sequence>
<gene>
    <name evidence="1" type="ORF">BO80DRAFT_451641</name>
</gene>
<dbReference type="VEuPathDB" id="FungiDB:BO80DRAFT_451641"/>
<dbReference type="AlphaFoldDB" id="A0A395HDT6"/>
<organism evidence="1 2">
    <name type="scientific">Aspergillus ibericus CBS 121593</name>
    <dbReference type="NCBI Taxonomy" id="1448316"/>
    <lineage>
        <taxon>Eukaryota</taxon>
        <taxon>Fungi</taxon>
        <taxon>Dikarya</taxon>
        <taxon>Ascomycota</taxon>
        <taxon>Pezizomycotina</taxon>
        <taxon>Eurotiomycetes</taxon>
        <taxon>Eurotiomycetidae</taxon>
        <taxon>Eurotiales</taxon>
        <taxon>Aspergillaceae</taxon>
        <taxon>Aspergillus</taxon>
        <taxon>Aspergillus subgen. Circumdati</taxon>
    </lineage>
</organism>
<dbReference type="Proteomes" id="UP000249402">
    <property type="component" value="Unassembled WGS sequence"/>
</dbReference>